<dbReference type="InterPro" id="IPR053828">
    <property type="entry name" value="Nucleosidase_C"/>
</dbReference>
<evidence type="ECO:0000256" key="2">
    <source>
        <dbReference type="SAM" id="SignalP"/>
    </source>
</evidence>
<dbReference type="EMBL" id="KZ826320">
    <property type="protein sequence ID" value="PYI10669.1"/>
    <property type="molecule type" value="Genomic_DNA"/>
</dbReference>
<dbReference type="SUPFAM" id="SSF56300">
    <property type="entry name" value="Metallo-dependent phosphatases"/>
    <property type="match status" value="1"/>
</dbReference>
<feature type="domain" description="Calcineurin-like phosphoesterase" evidence="3">
    <location>
        <begin position="56"/>
        <end position="292"/>
    </location>
</feature>
<evidence type="ECO:0000256" key="1">
    <source>
        <dbReference type="SAM" id="MobiDB-lite"/>
    </source>
</evidence>
<sequence>MGLSSLLCTAVLAIPVLAQHGQSGRDKPPTIRPLQQPDANNATNWPWRPLPWGEINFLHTTDTHGFLEGHLNEVDYGADWGDFVSFVERMRDGADQHNVDLLVVDTGDLVTGNGLSDKTATPGQVSNRLFRNVDFDLLTIGNNDRYFDYITKQIQADIATFYGDRYLTSNLDVDFNYGHGPISVGQRYRYFTTKHGLRVLAFGFTVQDFKRPPFITVHNASTVWNTAWFKEAISKEADLYVLLGHTDVDAPCDLNGTSQYNATETPLICMKDWLRKNKPDVPLQIFGGHTHVRNFRCYDGAASGLESGRYADTVGWLALRDVASEAWNGSKTIEDVPMANRTCSPPSTASSTEVNPTAVVRLDRRYLDFNRKTFAYHAIGNESDADDRLNTPHGQSTTDAIYNARIDLNLTEVLGCAPQSYYIFAETCNCPSSIYTMVRSALNTTVKPDGKTKPADSPRLILMGTGAIRYDLFKGPFSVGDAFTVSPYNDTFLYLPDVPYATAKHVLCGLKQDKYCQTEDPVGPCDIPDPVSFTTPYEDFSMQKQQPLINHAAVTKNKLNPGHVTVDDLGNCTEAVNSTHCGDDTQHKPLLDKYKPPKYIQSRGNIDPDKTQTVDLVFTNDLEKRILDLSIIKELGYTSLDVDCYMPTSFTTRDFLQEYARVEWSEKSEECPIGS</sequence>
<evidence type="ECO:0000313" key="6">
    <source>
        <dbReference type="Proteomes" id="UP000248423"/>
    </source>
</evidence>
<keyword evidence="2" id="KW-0732">Signal</keyword>
<dbReference type="Gene3D" id="3.60.21.10">
    <property type="match status" value="1"/>
</dbReference>
<dbReference type="VEuPathDB" id="FungiDB:BO78DRAFT_383078"/>
<feature type="region of interest" description="Disordered" evidence="1">
    <location>
        <begin position="21"/>
        <end position="43"/>
    </location>
</feature>
<gene>
    <name evidence="5" type="ORF">BO78DRAFT_383078</name>
</gene>
<feature type="domain" description="Putative 5'-nucleotidase C-terminal" evidence="4">
    <location>
        <begin position="420"/>
        <end position="627"/>
    </location>
</feature>
<feature type="signal peptide" evidence="2">
    <location>
        <begin position="1"/>
        <end position="18"/>
    </location>
</feature>
<dbReference type="GO" id="GO:0016787">
    <property type="term" value="F:hydrolase activity"/>
    <property type="evidence" value="ECO:0007669"/>
    <property type="project" value="InterPro"/>
</dbReference>
<dbReference type="InterPro" id="IPR029052">
    <property type="entry name" value="Metallo-depent_PP-like"/>
</dbReference>
<dbReference type="InterPro" id="IPR036907">
    <property type="entry name" value="5'-Nucleotdase_C_sf"/>
</dbReference>
<proteinExistence type="predicted"/>
<evidence type="ECO:0000259" key="4">
    <source>
        <dbReference type="Pfam" id="PF21953"/>
    </source>
</evidence>
<dbReference type="Pfam" id="PF00149">
    <property type="entry name" value="Metallophos"/>
    <property type="match status" value="1"/>
</dbReference>
<dbReference type="GO" id="GO:0009166">
    <property type="term" value="P:nucleotide catabolic process"/>
    <property type="evidence" value="ECO:0007669"/>
    <property type="project" value="InterPro"/>
</dbReference>
<dbReference type="AlphaFoldDB" id="A0A319F4T9"/>
<dbReference type="InterPro" id="IPR006179">
    <property type="entry name" value="5_nucleotidase/apyrase"/>
</dbReference>
<organism evidence="5 6">
    <name type="scientific">Aspergillus sclerotiicarbonarius (strain CBS 121057 / IBT 28362)</name>
    <dbReference type="NCBI Taxonomy" id="1448318"/>
    <lineage>
        <taxon>Eukaryota</taxon>
        <taxon>Fungi</taxon>
        <taxon>Dikarya</taxon>
        <taxon>Ascomycota</taxon>
        <taxon>Pezizomycotina</taxon>
        <taxon>Eurotiomycetes</taxon>
        <taxon>Eurotiomycetidae</taxon>
        <taxon>Eurotiales</taxon>
        <taxon>Aspergillaceae</taxon>
        <taxon>Aspergillus</taxon>
        <taxon>Aspergillus subgen. Circumdati</taxon>
    </lineage>
</organism>
<name>A0A319F4T9_ASPSB</name>
<dbReference type="GO" id="GO:0005829">
    <property type="term" value="C:cytosol"/>
    <property type="evidence" value="ECO:0007669"/>
    <property type="project" value="TreeGrafter"/>
</dbReference>
<dbReference type="Pfam" id="PF21953">
    <property type="entry name" value="NadN_nucleosid_C"/>
    <property type="match status" value="1"/>
</dbReference>
<accession>A0A319F4T9</accession>
<reference evidence="5 6" key="1">
    <citation type="submission" date="2018-02" db="EMBL/GenBank/DDBJ databases">
        <title>The genomes of Aspergillus section Nigri reveals drivers in fungal speciation.</title>
        <authorList>
            <consortium name="DOE Joint Genome Institute"/>
            <person name="Vesth T.C."/>
            <person name="Nybo J."/>
            <person name="Theobald S."/>
            <person name="Brandl J."/>
            <person name="Frisvad J.C."/>
            <person name="Nielsen K.F."/>
            <person name="Lyhne E.K."/>
            <person name="Kogle M.E."/>
            <person name="Kuo A."/>
            <person name="Riley R."/>
            <person name="Clum A."/>
            <person name="Nolan M."/>
            <person name="Lipzen A."/>
            <person name="Salamov A."/>
            <person name="Henrissat B."/>
            <person name="Wiebenga A."/>
            <person name="De vries R.P."/>
            <person name="Grigoriev I.V."/>
            <person name="Mortensen U.H."/>
            <person name="Andersen M.R."/>
            <person name="Baker S.E."/>
        </authorList>
    </citation>
    <scope>NUCLEOTIDE SEQUENCE [LARGE SCALE GENOMIC DNA]</scope>
    <source>
        <strain evidence="5 6">CBS 121057</strain>
    </source>
</reference>
<dbReference type="Proteomes" id="UP000248423">
    <property type="component" value="Unassembled WGS sequence"/>
</dbReference>
<dbReference type="OrthoDB" id="7722975at2759"/>
<dbReference type="InterPro" id="IPR014485">
    <property type="entry name" value="Pesterase_C1039"/>
</dbReference>
<dbReference type="PANTHER" id="PTHR11575:SF22">
    <property type="entry name" value="ADL392WP"/>
    <property type="match status" value="1"/>
</dbReference>
<protein>
    <recommendedName>
        <fullName evidence="7">Ser/Thr protein phosphatase family protein</fullName>
    </recommendedName>
</protein>
<dbReference type="PANTHER" id="PTHR11575">
    <property type="entry name" value="5'-NUCLEOTIDASE-RELATED"/>
    <property type="match status" value="1"/>
</dbReference>
<dbReference type="Gene3D" id="3.90.780.10">
    <property type="entry name" value="5'-Nucleotidase, C-terminal domain"/>
    <property type="match status" value="1"/>
</dbReference>
<dbReference type="InterPro" id="IPR004843">
    <property type="entry name" value="Calcineurin-like_PHP"/>
</dbReference>
<feature type="chain" id="PRO_5016268489" description="Ser/Thr protein phosphatase family protein" evidence="2">
    <location>
        <begin position="19"/>
        <end position="675"/>
    </location>
</feature>
<evidence type="ECO:0000259" key="3">
    <source>
        <dbReference type="Pfam" id="PF00149"/>
    </source>
</evidence>
<dbReference type="PIRSF" id="PIRSF017316">
    <property type="entry name" value="Pesterase_C1039"/>
    <property type="match status" value="1"/>
</dbReference>
<keyword evidence="6" id="KW-1185">Reference proteome</keyword>
<evidence type="ECO:0000313" key="5">
    <source>
        <dbReference type="EMBL" id="PYI10669.1"/>
    </source>
</evidence>
<dbReference type="STRING" id="1448318.A0A319F4T9"/>
<dbReference type="SUPFAM" id="SSF55816">
    <property type="entry name" value="5'-nucleotidase (syn. UDP-sugar hydrolase), C-terminal domain"/>
    <property type="match status" value="1"/>
</dbReference>
<evidence type="ECO:0008006" key="7">
    <source>
        <dbReference type="Google" id="ProtNLM"/>
    </source>
</evidence>